<dbReference type="EMBL" id="BAAAFE010000007">
    <property type="protein sequence ID" value="GAA0863818.1"/>
    <property type="molecule type" value="Genomic_DNA"/>
</dbReference>
<protein>
    <recommendedName>
        <fullName evidence="1">YspA cpYpsA-related SLOG domain-containing protein</fullName>
    </recommendedName>
</protein>
<dbReference type="RefSeq" id="WP_058804219.1">
    <property type="nucleotide sequence ID" value="NZ_BAAAFE010000007.1"/>
</dbReference>
<feature type="domain" description="YspA cpYpsA-related SLOG" evidence="1">
    <location>
        <begin position="205"/>
        <end position="265"/>
    </location>
</feature>
<sequence>MTTFKRSIRDFSEIAALIAEETGEANDSFSAAFDTDLERSKLGKSEEELTCDMPDAMQVQLAVELMITTVFDVLRDTRIESAAERIAWGIVHSFHRVAGQFAGQSDRAAQEVRELLRSADGSEIHGVELEEQQQLLESLDEASDAIACMRDHAADIFHAETGRPWSAPKATLVSSKRTASVIAGTDYLAARRQRRLAQHFPAGPLVVFSGGARWADHRPIYKALEEMKAARPDMVLLTTAQDRGADAIAAAWAARTKTPLVALGIDKARWGNRAGFVRNDQIARLQPVGAVVAEGTGVQAQLVRVLRAAGVDPVLLPHHDMPRERVRA</sequence>
<proteinExistence type="predicted"/>
<accession>A0ABN1M3H2</accession>
<evidence type="ECO:0000259" key="1">
    <source>
        <dbReference type="Pfam" id="PF10686"/>
    </source>
</evidence>
<organism evidence="2 3">
    <name type="scientific">Sphingopyxis soli</name>
    <dbReference type="NCBI Taxonomy" id="592051"/>
    <lineage>
        <taxon>Bacteria</taxon>
        <taxon>Pseudomonadati</taxon>
        <taxon>Pseudomonadota</taxon>
        <taxon>Alphaproteobacteria</taxon>
        <taxon>Sphingomonadales</taxon>
        <taxon>Sphingomonadaceae</taxon>
        <taxon>Sphingopyxis</taxon>
    </lineage>
</organism>
<dbReference type="InterPro" id="IPR019627">
    <property type="entry name" value="YAcAr"/>
</dbReference>
<name>A0ABN1M3H2_9SPHN</name>
<evidence type="ECO:0000313" key="2">
    <source>
        <dbReference type="EMBL" id="GAA0863818.1"/>
    </source>
</evidence>
<evidence type="ECO:0000313" key="3">
    <source>
        <dbReference type="Proteomes" id="UP001500738"/>
    </source>
</evidence>
<gene>
    <name evidence="2" type="ORF">GCM10009115_15810</name>
</gene>
<comment type="caution">
    <text evidence="2">The sequence shown here is derived from an EMBL/GenBank/DDBJ whole genome shotgun (WGS) entry which is preliminary data.</text>
</comment>
<dbReference type="Pfam" id="PF10686">
    <property type="entry name" value="YAcAr"/>
    <property type="match status" value="1"/>
</dbReference>
<keyword evidence="3" id="KW-1185">Reference proteome</keyword>
<reference evidence="2 3" key="1">
    <citation type="journal article" date="2019" name="Int. J. Syst. Evol. Microbiol.">
        <title>The Global Catalogue of Microorganisms (GCM) 10K type strain sequencing project: providing services to taxonomists for standard genome sequencing and annotation.</title>
        <authorList>
            <consortium name="The Broad Institute Genomics Platform"/>
            <consortium name="The Broad Institute Genome Sequencing Center for Infectious Disease"/>
            <person name="Wu L."/>
            <person name="Ma J."/>
        </authorList>
    </citation>
    <scope>NUCLEOTIDE SEQUENCE [LARGE SCALE GENOMIC DNA]</scope>
    <source>
        <strain evidence="2 3">JCM 15910</strain>
    </source>
</reference>
<dbReference type="Proteomes" id="UP001500738">
    <property type="component" value="Unassembled WGS sequence"/>
</dbReference>